<name>A0A075K3F6_9GAMM</name>
<feature type="transmembrane region" description="Helical" evidence="1">
    <location>
        <begin position="157"/>
        <end position="177"/>
    </location>
</feature>
<dbReference type="HOGENOM" id="CLU_645184_0_0_6"/>
<evidence type="ECO:0000313" key="3">
    <source>
        <dbReference type="Proteomes" id="UP000027987"/>
    </source>
</evidence>
<dbReference type="STRING" id="1217721.HY57_15700"/>
<proteinExistence type="predicted"/>
<reference evidence="2 3" key="1">
    <citation type="submission" date="2014-07" db="EMBL/GenBank/DDBJ databases">
        <title>Complete Genome Sequence of Dyella japonica Strain A8 Isolated from Malaysian Tropical Soil.</title>
        <authorList>
            <person name="Hui R.K.H."/>
            <person name="Chen J.-W."/>
            <person name="Chan K.-G."/>
            <person name="Leung F.C.C."/>
        </authorList>
    </citation>
    <scope>NUCLEOTIDE SEQUENCE [LARGE SCALE GENOMIC DNA]</scope>
    <source>
        <strain evidence="2 3">A8</strain>
    </source>
</reference>
<feature type="transmembrane region" description="Helical" evidence="1">
    <location>
        <begin position="29"/>
        <end position="60"/>
    </location>
</feature>
<keyword evidence="1" id="KW-1133">Transmembrane helix</keyword>
<feature type="transmembrane region" description="Helical" evidence="1">
    <location>
        <begin position="115"/>
        <end position="136"/>
    </location>
</feature>
<keyword evidence="1" id="KW-0472">Membrane</keyword>
<sequence>MPRVHTVPADTPLAERLVAGLTYPLRGGGLAICAVLALGQCLVLIPAYVGVLFAFVLWTATWRYAAACMMHTANGFADPPDVGVEENPAAGHWLTVVHMAVIIACAASTTFYPAMFWPLILLFALTLPAIDMSLAFDGNPLVALNPLNWQSIIGRLGAGYFIPVILNVVIGGLMVLPSPSLSWLPFWLSLPLFAFAYTYLIIFNLHLMGAMIHQRHEQFDLEPEAETLARESGQDEDEHLLTRVREMAKVDRRAAIRMLVERMQGRSAPASLHQAYRELLRKEGLTDGLIEHGHLWIAALMMQGDTRRALALTQECVDIDPAFLPDAPDSAAALAEHASRAGMTRLSLKLCRGYLARWPRSSDCPRVGLLAANQMADRLGQRAEAAVLLGKLAAAWPNHPLHPTLVALASRMQQAGGTTHASAVD</sequence>
<keyword evidence="1" id="KW-0812">Transmembrane</keyword>
<organism evidence="2 3">
    <name type="scientific">Dyella japonica A8</name>
    <dbReference type="NCBI Taxonomy" id="1217721"/>
    <lineage>
        <taxon>Bacteria</taxon>
        <taxon>Pseudomonadati</taxon>
        <taxon>Pseudomonadota</taxon>
        <taxon>Gammaproteobacteria</taxon>
        <taxon>Lysobacterales</taxon>
        <taxon>Rhodanobacteraceae</taxon>
        <taxon>Dyella</taxon>
    </lineage>
</organism>
<gene>
    <name evidence="2" type="ORF">HY57_15700</name>
</gene>
<accession>A0A075K3F6</accession>
<dbReference type="Proteomes" id="UP000027987">
    <property type="component" value="Chromosome"/>
</dbReference>
<dbReference type="KEGG" id="dja:HY57_15700"/>
<dbReference type="EMBL" id="CP008884">
    <property type="protein sequence ID" value="AIF48575.1"/>
    <property type="molecule type" value="Genomic_DNA"/>
</dbReference>
<protein>
    <submittedName>
        <fullName evidence="2">Uncharacterized protein</fullName>
    </submittedName>
</protein>
<keyword evidence="3" id="KW-1185">Reference proteome</keyword>
<evidence type="ECO:0000256" key="1">
    <source>
        <dbReference type="SAM" id="Phobius"/>
    </source>
</evidence>
<feature type="transmembrane region" description="Helical" evidence="1">
    <location>
        <begin position="183"/>
        <end position="205"/>
    </location>
</feature>
<dbReference type="AlphaFoldDB" id="A0A075K3F6"/>
<evidence type="ECO:0000313" key="2">
    <source>
        <dbReference type="EMBL" id="AIF48575.1"/>
    </source>
</evidence>
<dbReference type="PATRIC" id="fig|1217721.7.peg.3219"/>
<dbReference type="OrthoDB" id="5698243at2"/>
<dbReference type="RefSeq" id="WP_019464178.1">
    <property type="nucleotide sequence ID" value="NZ_ALOY01000112.1"/>
</dbReference>